<dbReference type="GO" id="GO:0071111">
    <property type="term" value="F:cyclic-guanylate-specific phosphodiesterase activity"/>
    <property type="evidence" value="ECO:0007669"/>
    <property type="project" value="InterPro"/>
</dbReference>
<sequence length="229" mass="26209">WQYQTIISTQDETQEIYQLMLQIITESGKELSGSDYLEVASKTGLIMVLDRFTLEHAIRIIRAGEQKNIYSRTLLNQVFSDYQSRDLRTKKLATITKLNLPIGSMIFQFSQNEAVENISILGEIASELKQAKIKVCLSDFDFTKAAWNIARKFNVGWIRLKPFDKHSPILDSDNPDSLQKIIRKAHVLGYKVIVTRVDSAGFAADLWKLDVDYLQGNFIQTPVRDIFSD</sequence>
<name>A0A3B0WEY7_9ZZZZ</name>
<dbReference type="Gene3D" id="3.20.20.450">
    <property type="entry name" value="EAL domain"/>
    <property type="match status" value="1"/>
</dbReference>
<protein>
    <recommendedName>
        <fullName evidence="1">EAL domain-containing protein</fullName>
    </recommendedName>
</protein>
<dbReference type="PANTHER" id="PTHR33121:SF70">
    <property type="entry name" value="SIGNALING PROTEIN YKOW"/>
    <property type="match status" value="1"/>
</dbReference>
<dbReference type="SMART" id="SM00052">
    <property type="entry name" value="EAL"/>
    <property type="match status" value="1"/>
</dbReference>
<dbReference type="PROSITE" id="PS50883">
    <property type="entry name" value="EAL"/>
    <property type="match status" value="1"/>
</dbReference>
<dbReference type="EMBL" id="UOFC01000269">
    <property type="protein sequence ID" value="VAW49267.1"/>
    <property type="molecule type" value="Genomic_DNA"/>
</dbReference>
<dbReference type="AlphaFoldDB" id="A0A3B0WEY7"/>
<proteinExistence type="predicted"/>
<accession>A0A3B0WEY7</accession>
<feature type="non-terminal residue" evidence="2">
    <location>
        <position position="1"/>
    </location>
</feature>
<organism evidence="2">
    <name type="scientific">hydrothermal vent metagenome</name>
    <dbReference type="NCBI Taxonomy" id="652676"/>
    <lineage>
        <taxon>unclassified sequences</taxon>
        <taxon>metagenomes</taxon>
        <taxon>ecological metagenomes</taxon>
    </lineage>
</organism>
<dbReference type="InterPro" id="IPR035919">
    <property type="entry name" value="EAL_sf"/>
</dbReference>
<dbReference type="InterPro" id="IPR001633">
    <property type="entry name" value="EAL_dom"/>
</dbReference>
<dbReference type="Pfam" id="PF00563">
    <property type="entry name" value="EAL"/>
    <property type="match status" value="1"/>
</dbReference>
<dbReference type="InterPro" id="IPR050706">
    <property type="entry name" value="Cyclic-di-GMP_PDE-like"/>
</dbReference>
<dbReference type="PANTHER" id="PTHR33121">
    <property type="entry name" value="CYCLIC DI-GMP PHOSPHODIESTERASE PDEF"/>
    <property type="match status" value="1"/>
</dbReference>
<reference evidence="2" key="1">
    <citation type="submission" date="2018-06" db="EMBL/GenBank/DDBJ databases">
        <authorList>
            <person name="Zhirakovskaya E."/>
        </authorList>
    </citation>
    <scope>NUCLEOTIDE SEQUENCE</scope>
</reference>
<evidence type="ECO:0000259" key="1">
    <source>
        <dbReference type="PROSITE" id="PS50883"/>
    </source>
</evidence>
<dbReference type="SUPFAM" id="SSF141868">
    <property type="entry name" value="EAL domain-like"/>
    <property type="match status" value="1"/>
</dbReference>
<gene>
    <name evidence="2" type="ORF">MNBD_GAMMA03-19</name>
</gene>
<feature type="domain" description="EAL" evidence="1">
    <location>
        <begin position="1"/>
        <end position="229"/>
    </location>
</feature>
<evidence type="ECO:0000313" key="2">
    <source>
        <dbReference type="EMBL" id="VAW49267.1"/>
    </source>
</evidence>